<evidence type="ECO:0000313" key="3">
    <source>
        <dbReference type="Proteomes" id="UP000287410"/>
    </source>
</evidence>
<proteinExistence type="predicted"/>
<keyword evidence="3" id="KW-1185">Reference proteome</keyword>
<organism evidence="2 3">
    <name type="scientific">Aliidiomarina sedimenti</name>
    <dbReference type="NCBI Taxonomy" id="1933879"/>
    <lineage>
        <taxon>Bacteria</taxon>
        <taxon>Pseudomonadati</taxon>
        <taxon>Pseudomonadota</taxon>
        <taxon>Gammaproteobacteria</taxon>
        <taxon>Alteromonadales</taxon>
        <taxon>Idiomarinaceae</taxon>
        <taxon>Aliidiomarina</taxon>
    </lineage>
</organism>
<name>A0ABY0C3X3_9GAMM</name>
<dbReference type="InterPro" id="IPR037873">
    <property type="entry name" value="BamE-like"/>
</dbReference>
<dbReference type="RefSeq" id="WP_126788439.1">
    <property type="nucleotide sequence ID" value="NZ_PIPN01000001.1"/>
</dbReference>
<gene>
    <name evidence="2" type="ORF">CWE12_04485</name>
</gene>
<dbReference type="Gene3D" id="3.30.1450.10">
    <property type="match status" value="1"/>
</dbReference>
<protein>
    <recommendedName>
        <fullName evidence="4">DUF3862 domain-containing protein</fullName>
    </recommendedName>
</protein>
<evidence type="ECO:0000313" key="2">
    <source>
        <dbReference type="EMBL" id="RUO32237.1"/>
    </source>
</evidence>
<accession>A0ABY0C3X3</accession>
<dbReference type="Proteomes" id="UP000287410">
    <property type="component" value="Unassembled WGS sequence"/>
</dbReference>
<dbReference type="EMBL" id="PIPN01000001">
    <property type="protein sequence ID" value="RUO32237.1"/>
    <property type="molecule type" value="Genomic_DNA"/>
</dbReference>
<dbReference type="PROSITE" id="PS51257">
    <property type="entry name" value="PROKAR_LIPOPROTEIN"/>
    <property type="match status" value="1"/>
</dbReference>
<evidence type="ECO:0008006" key="4">
    <source>
        <dbReference type="Google" id="ProtNLM"/>
    </source>
</evidence>
<comment type="caution">
    <text evidence="2">The sequence shown here is derived from an EMBL/GenBank/DDBJ whole genome shotgun (WGS) entry which is preliminary data.</text>
</comment>
<reference evidence="2 3" key="1">
    <citation type="journal article" date="2018" name="Front. Microbiol.">
        <title>Genome-Based Analysis Reveals the Taxonomy and Diversity of the Family Idiomarinaceae.</title>
        <authorList>
            <person name="Liu Y."/>
            <person name="Lai Q."/>
            <person name="Shao Z."/>
        </authorList>
    </citation>
    <scope>NUCLEOTIDE SEQUENCE [LARGE SCALE GENOMIC DNA]</scope>
    <source>
        <strain evidence="2 3">GBSy1</strain>
    </source>
</reference>
<evidence type="ECO:0000256" key="1">
    <source>
        <dbReference type="ARBA" id="ARBA00022729"/>
    </source>
</evidence>
<keyword evidence="1" id="KW-0732">Signal</keyword>
<sequence>MKKLLIVLLPLLLVACGNPKVTRTNYNLLDVGMHYSEVKHMLGEPDWCDDFDRPNECRWGSEDKYIEVNFAARRVVNTSSAGL</sequence>